<proteinExistence type="predicted"/>
<dbReference type="VEuPathDB" id="VectorBase:GBRI022237"/>
<evidence type="ECO:0000256" key="1">
    <source>
        <dbReference type="SAM" id="MobiDB-lite"/>
    </source>
</evidence>
<evidence type="ECO:0000313" key="3">
    <source>
        <dbReference type="EnsemblMetazoa" id="GBRI022237-PA"/>
    </source>
</evidence>
<reference evidence="3" key="2">
    <citation type="submission" date="2020-05" db="UniProtKB">
        <authorList>
            <consortium name="EnsemblMetazoa"/>
        </authorList>
    </citation>
    <scope>IDENTIFICATION</scope>
    <source>
        <strain evidence="3">IAEA</strain>
    </source>
</reference>
<dbReference type="AlphaFoldDB" id="A0A1A9WJR2"/>
<feature type="compositionally biased region" description="Low complexity" evidence="1">
    <location>
        <begin position="84"/>
        <end position="97"/>
    </location>
</feature>
<feature type="region of interest" description="Disordered" evidence="1">
    <location>
        <begin position="38"/>
        <end position="108"/>
    </location>
</feature>
<feature type="chain" id="PRO_5008400460" evidence="2">
    <location>
        <begin position="22"/>
        <end position="341"/>
    </location>
</feature>
<feature type="compositionally biased region" description="Basic residues" evidence="1">
    <location>
        <begin position="61"/>
        <end position="73"/>
    </location>
</feature>
<evidence type="ECO:0000256" key="2">
    <source>
        <dbReference type="SAM" id="SignalP"/>
    </source>
</evidence>
<accession>A0A1A9WJR2</accession>
<keyword evidence="2" id="KW-0732">Signal</keyword>
<feature type="region of interest" description="Disordered" evidence="1">
    <location>
        <begin position="286"/>
        <end position="341"/>
    </location>
</feature>
<dbReference type="Proteomes" id="UP000091820">
    <property type="component" value="Unassembled WGS sequence"/>
</dbReference>
<dbReference type="EnsemblMetazoa" id="GBRI022237-RA">
    <property type="protein sequence ID" value="GBRI022237-PA"/>
    <property type="gene ID" value="GBRI022237"/>
</dbReference>
<organism evidence="3 4">
    <name type="scientific">Glossina brevipalpis</name>
    <dbReference type="NCBI Taxonomy" id="37001"/>
    <lineage>
        <taxon>Eukaryota</taxon>
        <taxon>Metazoa</taxon>
        <taxon>Ecdysozoa</taxon>
        <taxon>Arthropoda</taxon>
        <taxon>Hexapoda</taxon>
        <taxon>Insecta</taxon>
        <taxon>Pterygota</taxon>
        <taxon>Neoptera</taxon>
        <taxon>Endopterygota</taxon>
        <taxon>Diptera</taxon>
        <taxon>Brachycera</taxon>
        <taxon>Muscomorpha</taxon>
        <taxon>Hippoboscoidea</taxon>
        <taxon>Glossinidae</taxon>
        <taxon>Glossina</taxon>
    </lineage>
</organism>
<evidence type="ECO:0000313" key="4">
    <source>
        <dbReference type="Proteomes" id="UP000091820"/>
    </source>
</evidence>
<feature type="signal peptide" evidence="2">
    <location>
        <begin position="1"/>
        <end position="21"/>
    </location>
</feature>
<sequence length="341" mass="39533">MKTLVNFFLTMLLANIADSCAQSSSYSYFTNGIVPSQTQISSQRHPPTYHVDLVQEPSERRRVKSKYTKRKNYKPYESEEEASSENYSSSEEYSANSPDSYRSYKENDSREYSIGTHIRVQHPITIPKKTLPLQTKTKSNKYSTLADDYSQEVRELEPTSVTKKQKYSKYYEPQAIHIIAPPKSTIPAHITAIPTGSYDVYEAENLYGHPNIEHLKTALREQFKAVASKKQIDKYLEDQQKILDESLKLQILSNPKFKQLIKLAEKEQQQLARDSHYNDDYFPNVPPPYHENYSKNLPPITTTRGRRRPQSETFKHTPKPQSANVLPKPKRKYRQGHVIQI</sequence>
<reference evidence="4" key="1">
    <citation type="submission" date="2014-03" db="EMBL/GenBank/DDBJ databases">
        <authorList>
            <person name="Aksoy S."/>
            <person name="Warren W."/>
            <person name="Wilson R.K."/>
        </authorList>
    </citation>
    <scope>NUCLEOTIDE SEQUENCE [LARGE SCALE GENOMIC DNA]</scope>
    <source>
        <strain evidence="4">IAEA</strain>
    </source>
</reference>
<name>A0A1A9WJR2_9MUSC</name>
<protein>
    <submittedName>
        <fullName evidence="3">Uncharacterized protein</fullName>
    </submittedName>
</protein>
<keyword evidence="4" id="KW-1185">Reference proteome</keyword>